<keyword evidence="10" id="KW-1185">Reference proteome</keyword>
<reference evidence="8" key="1">
    <citation type="submission" date="2021-01" db="EMBL/GenBank/DDBJ databases">
        <authorList>
            <person name="Corre E."/>
            <person name="Pelletier E."/>
            <person name="Niang G."/>
            <person name="Scheremetjew M."/>
            <person name="Finn R."/>
            <person name="Kale V."/>
            <person name="Holt S."/>
            <person name="Cochrane G."/>
            <person name="Meng A."/>
            <person name="Brown T."/>
            <person name="Cohen L."/>
        </authorList>
    </citation>
    <scope>NUCLEOTIDE SEQUENCE</scope>
    <source>
        <strain evidence="8">CCMP1756</strain>
    </source>
</reference>
<dbReference type="EMBL" id="HBIW01025820">
    <property type="protein sequence ID" value="CAE0706824.1"/>
    <property type="molecule type" value="Transcribed_RNA"/>
</dbReference>
<dbReference type="Gene3D" id="6.10.250.2860">
    <property type="match status" value="1"/>
</dbReference>
<name>A0A7S4A8T6_9STRA</name>
<dbReference type="GO" id="GO:0046872">
    <property type="term" value="F:metal ion binding"/>
    <property type="evidence" value="ECO:0007669"/>
    <property type="project" value="UniProtKB-KW"/>
</dbReference>
<dbReference type="EMBL" id="CAKKNE010000003">
    <property type="protein sequence ID" value="CAH0371525.1"/>
    <property type="molecule type" value="Genomic_DNA"/>
</dbReference>
<dbReference type="Gene3D" id="3.40.50.300">
    <property type="entry name" value="P-loop containing nucleotide triphosphate hydrolases"/>
    <property type="match status" value="1"/>
</dbReference>
<keyword evidence="6" id="KW-0732">Signal</keyword>
<keyword evidence="2" id="KW-0547">Nucleotide-binding</keyword>
<dbReference type="InterPro" id="IPR030394">
    <property type="entry name" value="G_HFLX_dom"/>
</dbReference>
<dbReference type="InterPro" id="IPR016496">
    <property type="entry name" value="GTPase_HflX"/>
</dbReference>
<evidence type="ECO:0000256" key="2">
    <source>
        <dbReference type="ARBA" id="ARBA00022741"/>
    </source>
</evidence>
<reference evidence="9" key="2">
    <citation type="submission" date="2021-11" db="EMBL/GenBank/DDBJ databases">
        <authorList>
            <consortium name="Genoscope - CEA"/>
            <person name="William W."/>
        </authorList>
    </citation>
    <scope>NUCLEOTIDE SEQUENCE</scope>
</reference>
<dbReference type="Gene3D" id="3.40.50.11060">
    <property type="entry name" value="GTPase HflX, N-terminal domain"/>
    <property type="match status" value="1"/>
</dbReference>
<dbReference type="PANTHER" id="PTHR10229">
    <property type="entry name" value="GTP-BINDING PROTEIN HFLX"/>
    <property type="match status" value="1"/>
</dbReference>
<sequence>MLRAVLWLTLAAAFVPAPRRATLTPLAGRKRGRGNSKDADDAPKAPKKKKSSGAAAKAAALAEEALAPKPKQAAPDRITAKQKIQKRRGNDDKVVVVEEEETKGRERKKAQDEISPERRELLRGVAAAESAYAAAELLADAVQAENYERDASESAAIEGYFDTSRWPSAVLVGLDLTSRRGASKLAERRTRGADNAGMALCAPVDAGWTVHDSLAELGRLCDTARVNVVDSTFQRADMPNGQFLVGKGKVEDVAKRVLEHGADAVVFDDELSLAQQRSLNKELAFHGCADDLQILDRTQLVLQIFSERAQTREARAQIALARAEYMLPRLTTFLTTGAGMDSRSGGKGSSGGAYLRGAGESQLEMDRRLFGKRISRLNKELDLLKEKRTQSREKRKTDDRLPLVCLVGYTNAGKTSLLNALAEQAQPLYADDRLFATLDPATRRVQLPSGRACRLTDTVGFLQRLPTKLVASFRATLEEVADACLLLHVVDSSSPLAANQMRAVRGIVDELGCRETPTITIYNKQDLCEDDAVVFELDNLPKSDVDSSLSASATSGGGVDQLLEAVDAALASQNSLVDCLVPFARGDLVEEVHRTGTVERVEHEMEGTRLVARVPEALANRLAEFLVVDDG</sequence>
<feature type="domain" description="Hflx-type G" evidence="7">
    <location>
        <begin position="402"/>
        <end position="574"/>
    </location>
</feature>
<dbReference type="OrthoDB" id="10268034at2759"/>
<dbReference type="NCBIfam" id="TIGR03156">
    <property type="entry name" value="GTP_HflX"/>
    <property type="match status" value="1"/>
</dbReference>
<evidence type="ECO:0000256" key="6">
    <source>
        <dbReference type="SAM" id="SignalP"/>
    </source>
</evidence>
<feature type="compositionally biased region" description="Basic and acidic residues" evidence="5">
    <location>
        <begin position="35"/>
        <end position="44"/>
    </location>
</feature>
<dbReference type="GO" id="GO:0005525">
    <property type="term" value="F:GTP binding"/>
    <property type="evidence" value="ECO:0007669"/>
    <property type="project" value="UniProtKB-KW"/>
</dbReference>
<dbReference type="GO" id="GO:0043022">
    <property type="term" value="F:ribosome binding"/>
    <property type="evidence" value="ECO:0007669"/>
    <property type="project" value="TreeGrafter"/>
</dbReference>
<dbReference type="InterPro" id="IPR032305">
    <property type="entry name" value="GTP-bd_M"/>
</dbReference>
<dbReference type="PANTHER" id="PTHR10229:SF0">
    <property type="entry name" value="GTP-BINDING PROTEIN 6-RELATED"/>
    <property type="match status" value="1"/>
</dbReference>
<dbReference type="Pfam" id="PF01926">
    <property type="entry name" value="MMR_HSR1"/>
    <property type="match status" value="1"/>
</dbReference>
<dbReference type="Pfam" id="PF16360">
    <property type="entry name" value="GTP-bdg_M"/>
    <property type="match status" value="1"/>
</dbReference>
<evidence type="ECO:0000313" key="8">
    <source>
        <dbReference type="EMBL" id="CAE0706824.1"/>
    </source>
</evidence>
<dbReference type="Proteomes" id="UP000789595">
    <property type="component" value="Unassembled WGS sequence"/>
</dbReference>
<dbReference type="CDD" id="cd01878">
    <property type="entry name" value="HflX"/>
    <property type="match status" value="1"/>
</dbReference>
<feature type="compositionally biased region" description="Low complexity" evidence="5">
    <location>
        <begin position="52"/>
        <end position="71"/>
    </location>
</feature>
<dbReference type="HAMAP" id="MF_00900">
    <property type="entry name" value="GTPase_HflX"/>
    <property type="match status" value="1"/>
</dbReference>
<evidence type="ECO:0000313" key="10">
    <source>
        <dbReference type="Proteomes" id="UP000789595"/>
    </source>
</evidence>
<organism evidence="8">
    <name type="scientific">Pelagomonas calceolata</name>
    <dbReference type="NCBI Taxonomy" id="35677"/>
    <lineage>
        <taxon>Eukaryota</taxon>
        <taxon>Sar</taxon>
        <taxon>Stramenopiles</taxon>
        <taxon>Ochrophyta</taxon>
        <taxon>Pelagophyceae</taxon>
        <taxon>Pelagomonadales</taxon>
        <taxon>Pelagomonadaceae</taxon>
        <taxon>Pelagomonas</taxon>
    </lineage>
</organism>
<dbReference type="Pfam" id="PF13167">
    <property type="entry name" value="GTP-bdg_N"/>
    <property type="match status" value="1"/>
</dbReference>
<evidence type="ECO:0000259" key="7">
    <source>
        <dbReference type="PROSITE" id="PS51705"/>
    </source>
</evidence>
<keyword evidence="3" id="KW-0460">Magnesium</keyword>
<dbReference type="SUPFAM" id="SSF52540">
    <property type="entry name" value="P-loop containing nucleoside triphosphate hydrolases"/>
    <property type="match status" value="1"/>
</dbReference>
<feature type="region of interest" description="Disordered" evidence="5">
    <location>
        <begin position="25"/>
        <end position="117"/>
    </location>
</feature>
<gene>
    <name evidence="8" type="ORF">PCAL00307_LOCUS22275</name>
    <name evidence="9" type="ORF">PECAL_3P14740</name>
</gene>
<dbReference type="InterPro" id="IPR025121">
    <property type="entry name" value="GTPase_HflX_N"/>
</dbReference>
<evidence type="ECO:0000256" key="4">
    <source>
        <dbReference type="ARBA" id="ARBA00023134"/>
    </source>
</evidence>
<evidence type="ECO:0000313" key="9">
    <source>
        <dbReference type="EMBL" id="CAH0371525.1"/>
    </source>
</evidence>
<dbReference type="PROSITE" id="PS51705">
    <property type="entry name" value="G_HFLX"/>
    <property type="match status" value="1"/>
</dbReference>
<evidence type="ECO:0000256" key="5">
    <source>
        <dbReference type="SAM" id="MobiDB-lite"/>
    </source>
</evidence>
<dbReference type="AlphaFoldDB" id="A0A7S4A8T6"/>
<dbReference type="InterPro" id="IPR006073">
    <property type="entry name" value="GTP-bd"/>
</dbReference>
<feature type="signal peptide" evidence="6">
    <location>
        <begin position="1"/>
        <end position="21"/>
    </location>
</feature>
<proteinExistence type="inferred from homology"/>
<accession>A0A7S4A8T6</accession>
<feature type="chain" id="PRO_5035593662" description="Hflx-type G domain-containing protein" evidence="6">
    <location>
        <begin position="22"/>
        <end position="631"/>
    </location>
</feature>
<keyword evidence="1" id="KW-0479">Metal-binding</keyword>
<evidence type="ECO:0000256" key="1">
    <source>
        <dbReference type="ARBA" id="ARBA00022723"/>
    </source>
</evidence>
<evidence type="ECO:0000256" key="3">
    <source>
        <dbReference type="ARBA" id="ARBA00022842"/>
    </source>
</evidence>
<dbReference type="InterPro" id="IPR042108">
    <property type="entry name" value="GTPase_HflX_N_sf"/>
</dbReference>
<keyword evidence="4" id="KW-0342">GTP-binding</keyword>
<protein>
    <recommendedName>
        <fullName evidence="7">Hflx-type G domain-containing protein</fullName>
    </recommendedName>
</protein>
<dbReference type="InterPro" id="IPR027417">
    <property type="entry name" value="P-loop_NTPase"/>
</dbReference>
<dbReference type="GO" id="GO:0005737">
    <property type="term" value="C:cytoplasm"/>
    <property type="evidence" value="ECO:0007669"/>
    <property type="project" value="TreeGrafter"/>
</dbReference>